<organism evidence="1 2">
    <name type="scientific">Enterobacter agglomerans</name>
    <name type="common">Erwinia herbicola</name>
    <name type="synonym">Pantoea agglomerans</name>
    <dbReference type="NCBI Taxonomy" id="549"/>
    <lineage>
        <taxon>Bacteria</taxon>
        <taxon>Pseudomonadati</taxon>
        <taxon>Pseudomonadota</taxon>
        <taxon>Gammaproteobacteria</taxon>
        <taxon>Enterobacterales</taxon>
        <taxon>Erwiniaceae</taxon>
        <taxon>Pantoea</taxon>
        <taxon>Pantoea agglomerans group</taxon>
    </lineage>
</organism>
<accession>A0A7X2MLD8</accession>
<sequence>MIDDKTLCSSAFRIALLRRYIANAFISLMTKVNGEAAYIEDGEIIALTDEKVMLNILFHIETPWIAEFGVEEGSRLAAEALEQMLAPSFVDEKLRLSVKGVTELREVYRDIIFGAPDGELPQGYQFVSPDGGEGYL</sequence>
<dbReference type="Proteomes" id="UP000461948">
    <property type="component" value="Unassembled WGS sequence"/>
</dbReference>
<proteinExistence type="predicted"/>
<protein>
    <submittedName>
        <fullName evidence="1">Uncharacterized protein</fullName>
    </submittedName>
</protein>
<dbReference type="AlphaFoldDB" id="A0A7X2MLD8"/>
<comment type="caution">
    <text evidence="1">The sequence shown here is derived from an EMBL/GenBank/DDBJ whole genome shotgun (WGS) entry which is preliminary data.</text>
</comment>
<name>A0A7X2MLD8_ENTAG</name>
<gene>
    <name evidence="1" type="ORF">GKC49_08895</name>
</gene>
<reference evidence="1 2" key="1">
    <citation type="submission" date="2019-11" db="EMBL/GenBank/DDBJ databases">
        <title>Draft Genome Sequence of Plant Growth-Promoting Rhizosphere-Associated Bacteria.</title>
        <authorList>
            <person name="Vasilyev I.Y."/>
            <person name="Radchenko V."/>
            <person name="Ilnitskaya E.V."/>
        </authorList>
    </citation>
    <scope>NUCLEOTIDE SEQUENCE [LARGE SCALE GENOMIC DNA]</scope>
    <source>
        <strain evidence="1 2">VRA_MhP_f</strain>
    </source>
</reference>
<evidence type="ECO:0000313" key="1">
    <source>
        <dbReference type="EMBL" id="MSE15250.1"/>
    </source>
</evidence>
<dbReference type="EMBL" id="WKLC01000298">
    <property type="protein sequence ID" value="MSE15250.1"/>
    <property type="molecule type" value="Genomic_DNA"/>
</dbReference>
<evidence type="ECO:0000313" key="2">
    <source>
        <dbReference type="Proteomes" id="UP000461948"/>
    </source>
</evidence>